<proteinExistence type="inferred from homology"/>
<accession>A0ABQ5LNI2</accession>
<dbReference type="EMBL" id="BROH01000001">
    <property type="protein sequence ID" value="GKY86564.1"/>
    <property type="molecule type" value="Genomic_DNA"/>
</dbReference>
<dbReference type="InterPro" id="IPR011042">
    <property type="entry name" value="6-blade_b-propeller_TolB-like"/>
</dbReference>
<dbReference type="PANTHER" id="PTHR10907">
    <property type="entry name" value="REGUCALCIN"/>
    <property type="match status" value="1"/>
</dbReference>
<reference evidence="3" key="1">
    <citation type="journal article" date="2023" name="Int. J. Syst. Evol. Microbiol.">
        <title>Sinisalibacter aestuarii sp. nov., isolated from estuarine sediment of the Arakawa River.</title>
        <authorList>
            <person name="Arafat S.T."/>
            <person name="Hirano S."/>
            <person name="Sato A."/>
            <person name="Takeuchi K."/>
            <person name="Yasuda T."/>
            <person name="Terahara T."/>
            <person name="Hamada M."/>
            <person name="Kobayashi T."/>
        </authorList>
    </citation>
    <scope>NUCLEOTIDE SEQUENCE</scope>
    <source>
        <strain evidence="3">B-399</strain>
    </source>
</reference>
<evidence type="ECO:0000313" key="4">
    <source>
        <dbReference type="Proteomes" id="UP001144205"/>
    </source>
</evidence>
<evidence type="ECO:0000259" key="2">
    <source>
        <dbReference type="Pfam" id="PF08450"/>
    </source>
</evidence>
<dbReference type="Gene3D" id="2.120.10.30">
    <property type="entry name" value="TolB, C-terminal domain"/>
    <property type="match status" value="1"/>
</dbReference>
<organism evidence="3 4">
    <name type="scientific">Sinisalibacter aestuarii</name>
    <dbReference type="NCBI Taxonomy" id="2949426"/>
    <lineage>
        <taxon>Bacteria</taxon>
        <taxon>Pseudomonadati</taxon>
        <taxon>Pseudomonadota</taxon>
        <taxon>Alphaproteobacteria</taxon>
        <taxon>Rhodobacterales</taxon>
        <taxon>Roseobacteraceae</taxon>
        <taxon>Sinisalibacter</taxon>
    </lineage>
</organism>
<evidence type="ECO:0000256" key="1">
    <source>
        <dbReference type="ARBA" id="ARBA00008853"/>
    </source>
</evidence>
<comment type="similarity">
    <text evidence="1">Belongs to the SMP-30/CGR1 family.</text>
</comment>
<dbReference type="RefSeq" id="WP_281840528.1">
    <property type="nucleotide sequence ID" value="NZ_BROH01000001.1"/>
</dbReference>
<keyword evidence="4" id="KW-1185">Reference proteome</keyword>
<dbReference type="Pfam" id="PF08450">
    <property type="entry name" value="SGL"/>
    <property type="match status" value="1"/>
</dbReference>
<gene>
    <name evidence="3" type="ORF">STA1M1_04330</name>
</gene>
<dbReference type="InterPro" id="IPR005511">
    <property type="entry name" value="SMP-30"/>
</dbReference>
<dbReference type="PANTHER" id="PTHR10907:SF47">
    <property type="entry name" value="REGUCALCIN"/>
    <property type="match status" value="1"/>
</dbReference>
<dbReference type="InterPro" id="IPR013658">
    <property type="entry name" value="SGL"/>
</dbReference>
<feature type="domain" description="SMP-30/Gluconolactonase/LRE-like region" evidence="2">
    <location>
        <begin position="12"/>
        <end position="251"/>
    </location>
</feature>
<comment type="caution">
    <text evidence="3">The sequence shown here is derived from an EMBL/GenBank/DDBJ whole genome shotgun (WGS) entry which is preliminary data.</text>
</comment>
<dbReference type="SUPFAM" id="SSF63829">
    <property type="entry name" value="Calcium-dependent phosphotriesterase"/>
    <property type="match status" value="1"/>
</dbReference>
<sequence length="285" mass="30877">MSEVYDARPCRLGEGPLWHPERQQLFWFDIPGGRLLTREGDAPKEWTFGETVSAAGWVDRDALLIAGETSLFTFDLVGEAAQEVVPLEAENMETRSNDGRADPWGGFWIGTMGKHAEPQAGAIYRLYSGQIRRIISGLTIPNAICFAPDGRLAYYTDTPTRQVMAQPLGRDGWPEGAPHVAVDLRADRLNPDGAVTDSEGNLWIAQWAAGRVAVYTPEGRFLRAVAVGARQSTCPAFGGAALDQLFVTTAREGLDGAALAADPLAGQLFRCQPGARGRAEPRVIL</sequence>
<dbReference type="PRINTS" id="PR01790">
    <property type="entry name" value="SMP30FAMILY"/>
</dbReference>
<evidence type="ECO:0000313" key="3">
    <source>
        <dbReference type="EMBL" id="GKY86564.1"/>
    </source>
</evidence>
<dbReference type="Proteomes" id="UP001144205">
    <property type="component" value="Unassembled WGS sequence"/>
</dbReference>
<protein>
    <submittedName>
        <fullName evidence="3">Gluconolactonase</fullName>
    </submittedName>
</protein>
<name>A0ABQ5LNI2_9RHOB</name>